<evidence type="ECO:0000256" key="11">
    <source>
        <dbReference type="HAMAP-Rule" id="MF_00415"/>
    </source>
</evidence>
<feature type="signal peptide" evidence="12">
    <location>
        <begin position="1"/>
        <end position="25"/>
    </location>
</feature>
<keyword evidence="8 11" id="KW-0975">Bacterial flagellum</keyword>
<dbReference type="Pfam" id="PF02107">
    <property type="entry name" value="FlgH"/>
    <property type="match status" value="1"/>
</dbReference>
<evidence type="ECO:0000256" key="7">
    <source>
        <dbReference type="ARBA" id="ARBA00023139"/>
    </source>
</evidence>
<feature type="chain" id="PRO_5008872502" description="Flagellar L-ring protein" evidence="12">
    <location>
        <begin position="26"/>
        <end position="234"/>
    </location>
</feature>
<dbReference type="AlphaFoldDB" id="A0A177PGH7"/>
<dbReference type="STRING" id="702114.A1355_16935"/>
<evidence type="ECO:0000256" key="6">
    <source>
        <dbReference type="ARBA" id="ARBA00023136"/>
    </source>
</evidence>
<dbReference type="GO" id="GO:0009279">
    <property type="term" value="C:cell outer membrane"/>
    <property type="evidence" value="ECO:0007669"/>
    <property type="project" value="UniProtKB-SubCell"/>
</dbReference>
<gene>
    <name evidence="11 13" type="primary">flgH</name>
    <name evidence="13" type="ORF">A1355_16935</name>
</gene>
<dbReference type="HAMAP" id="MF_00415">
    <property type="entry name" value="FlgH"/>
    <property type="match status" value="1"/>
</dbReference>
<evidence type="ECO:0000256" key="8">
    <source>
        <dbReference type="ARBA" id="ARBA00023143"/>
    </source>
</evidence>
<keyword evidence="9 11" id="KW-0998">Cell outer membrane</keyword>
<evidence type="ECO:0000256" key="4">
    <source>
        <dbReference type="ARBA" id="ARBA00011439"/>
    </source>
</evidence>
<comment type="subunit">
    <text evidence="4 11">The basal body constitutes a major portion of the flagellar organelle and consists of four rings (L,P,S, and M) mounted on a central rod.</text>
</comment>
<evidence type="ECO:0000256" key="1">
    <source>
        <dbReference type="ARBA" id="ARBA00002591"/>
    </source>
</evidence>
<dbReference type="GO" id="GO:0009427">
    <property type="term" value="C:bacterial-type flagellum basal body, distal rod, L ring"/>
    <property type="evidence" value="ECO:0007669"/>
    <property type="project" value="InterPro"/>
</dbReference>
<dbReference type="Proteomes" id="UP000077628">
    <property type="component" value="Unassembled WGS sequence"/>
</dbReference>
<comment type="caution">
    <text evidence="13">The sequence shown here is derived from an EMBL/GenBank/DDBJ whole genome shotgun (WGS) entry which is preliminary data.</text>
</comment>
<keyword evidence="7" id="KW-0564">Palmitate</keyword>
<keyword evidence="6 11" id="KW-0472">Membrane</keyword>
<keyword evidence="14" id="KW-1185">Reference proteome</keyword>
<evidence type="ECO:0000256" key="2">
    <source>
        <dbReference type="ARBA" id="ARBA00004635"/>
    </source>
</evidence>
<dbReference type="PRINTS" id="PR01008">
    <property type="entry name" value="FLGLRINGFLGH"/>
</dbReference>
<dbReference type="InterPro" id="IPR000527">
    <property type="entry name" value="Flag_Lring"/>
</dbReference>
<reference evidence="14" key="1">
    <citation type="submission" date="2016-03" db="EMBL/GenBank/DDBJ databases">
        <authorList>
            <person name="Heylen K."/>
            <person name="De Vos P."/>
            <person name="Vekeman B."/>
        </authorList>
    </citation>
    <scope>NUCLEOTIDE SEQUENCE [LARGE SCALE GENOMIC DNA]</scope>
    <source>
        <strain evidence="14">R-45383</strain>
    </source>
</reference>
<dbReference type="RefSeq" id="WP_064023935.1">
    <property type="nucleotide sequence ID" value="NZ_LUUK01000004.1"/>
</dbReference>
<evidence type="ECO:0000256" key="5">
    <source>
        <dbReference type="ARBA" id="ARBA00022729"/>
    </source>
</evidence>
<dbReference type="PANTHER" id="PTHR34933:SF1">
    <property type="entry name" value="FLAGELLAR L-RING PROTEIN"/>
    <property type="match status" value="1"/>
</dbReference>
<proteinExistence type="inferred from homology"/>
<keyword evidence="13" id="KW-0282">Flagellum</keyword>
<protein>
    <recommendedName>
        <fullName evidence="11">Flagellar L-ring protein</fullName>
    </recommendedName>
    <alternativeName>
        <fullName evidence="11">Basal body L-ring protein</fullName>
    </alternativeName>
</protein>
<keyword evidence="13" id="KW-0966">Cell projection</keyword>
<dbReference type="GO" id="GO:0003774">
    <property type="term" value="F:cytoskeletal motor activity"/>
    <property type="evidence" value="ECO:0007669"/>
    <property type="project" value="InterPro"/>
</dbReference>
<evidence type="ECO:0000256" key="9">
    <source>
        <dbReference type="ARBA" id="ARBA00023237"/>
    </source>
</evidence>
<evidence type="ECO:0000313" key="13">
    <source>
        <dbReference type="EMBL" id="OAI29152.1"/>
    </source>
</evidence>
<dbReference type="OrthoDB" id="9789463at2"/>
<dbReference type="NCBIfam" id="NF001304">
    <property type="entry name" value="PRK00249.1-4"/>
    <property type="match status" value="1"/>
</dbReference>
<evidence type="ECO:0000313" key="14">
    <source>
        <dbReference type="Proteomes" id="UP000077628"/>
    </source>
</evidence>
<dbReference type="PANTHER" id="PTHR34933">
    <property type="entry name" value="FLAGELLAR L-RING PROTEIN"/>
    <property type="match status" value="1"/>
</dbReference>
<accession>A0A177PGH7</accession>
<name>A0A177PGH7_9GAMM</name>
<sequence length="234" mass="25244">MNTYFPHRRRYSGKLLPLAAALLLALTGCDTLPKRDPDFAPVQPADLRPPQQNNGSIYQAGYDMRLFEDIKTRRVGDILTVTLDEATQARKQANTNTSKNTSVSATAPTLFGVASQALLGHDLKTSLAATTQFDGKGKADQSNTLTGDISVTVVEVLPNGNVRVRGEKRVALNDGNEYVRLSGIVRPIDIDAANTVSSSKVADATIMYTGDGGIADSNKIGWLARFFLSPIFPF</sequence>
<dbReference type="EMBL" id="LUUK01000004">
    <property type="protein sequence ID" value="OAI29152.1"/>
    <property type="molecule type" value="Genomic_DNA"/>
</dbReference>
<comment type="function">
    <text evidence="1 11">Assembles around the rod to form the L-ring and probably protects the motor/basal body from shearing forces during rotation.</text>
</comment>
<keyword evidence="13" id="KW-0969">Cilium</keyword>
<evidence type="ECO:0000256" key="12">
    <source>
        <dbReference type="SAM" id="SignalP"/>
    </source>
</evidence>
<organism evidence="13 14">
    <name type="scientific">Methylomonas koyamae</name>
    <dbReference type="NCBI Taxonomy" id="702114"/>
    <lineage>
        <taxon>Bacteria</taxon>
        <taxon>Pseudomonadati</taxon>
        <taxon>Pseudomonadota</taxon>
        <taxon>Gammaproteobacteria</taxon>
        <taxon>Methylococcales</taxon>
        <taxon>Methylococcaceae</taxon>
        <taxon>Methylomonas</taxon>
    </lineage>
</organism>
<keyword evidence="5 12" id="KW-0732">Signal</keyword>
<dbReference type="GO" id="GO:0071973">
    <property type="term" value="P:bacterial-type flagellum-dependent cell motility"/>
    <property type="evidence" value="ECO:0007669"/>
    <property type="project" value="InterPro"/>
</dbReference>
<evidence type="ECO:0000256" key="3">
    <source>
        <dbReference type="ARBA" id="ARBA00006929"/>
    </source>
</evidence>
<evidence type="ECO:0000256" key="10">
    <source>
        <dbReference type="ARBA" id="ARBA00023288"/>
    </source>
</evidence>
<keyword evidence="10" id="KW-0449">Lipoprotein</keyword>
<comment type="similarity">
    <text evidence="3 11">Belongs to the FlgH family.</text>
</comment>
<comment type="subcellular location">
    <subcellularLocation>
        <location evidence="11">Cell outer membrane</location>
    </subcellularLocation>
    <subcellularLocation>
        <location evidence="11">Bacterial flagellum basal body</location>
    </subcellularLocation>
    <subcellularLocation>
        <location evidence="2">Membrane</location>
        <topology evidence="2">Lipid-anchor</topology>
    </subcellularLocation>
</comment>